<dbReference type="Proteomes" id="UP000007801">
    <property type="component" value="Unassembled WGS sequence"/>
</dbReference>
<dbReference type="GO" id="GO:0016020">
    <property type="term" value="C:membrane"/>
    <property type="evidence" value="ECO:0007669"/>
    <property type="project" value="TreeGrafter"/>
</dbReference>
<dbReference type="HOGENOM" id="CLU_1273424_0_0_1"/>
<evidence type="ECO:0000313" key="6">
    <source>
        <dbReference type="Proteomes" id="UP000007801"/>
    </source>
</evidence>
<evidence type="ECO:0000256" key="1">
    <source>
        <dbReference type="ARBA" id="ARBA00038357"/>
    </source>
</evidence>
<dbReference type="KEGG" id="dan:6498472"/>
<comment type="similarity">
    <text evidence="1">Belongs to the cytochrome b5 family. MAPR subfamily.</text>
</comment>
<accession>B3MNT1</accession>
<reference evidence="5 6" key="1">
    <citation type="journal article" date="2007" name="Nature">
        <title>Evolution of genes and genomes on the Drosophila phylogeny.</title>
        <authorList>
            <consortium name="Drosophila 12 Genomes Consortium"/>
            <person name="Clark A.G."/>
            <person name="Eisen M.B."/>
            <person name="Smith D.R."/>
            <person name="Bergman C.M."/>
            <person name="Oliver B."/>
            <person name="Markow T.A."/>
            <person name="Kaufman T.C."/>
            <person name="Kellis M."/>
            <person name="Gelbart W."/>
            <person name="Iyer V.N."/>
            <person name="Pollard D.A."/>
            <person name="Sackton T.B."/>
            <person name="Larracuente A.M."/>
            <person name="Singh N.D."/>
            <person name="Abad J.P."/>
            <person name="Abt D.N."/>
            <person name="Adryan B."/>
            <person name="Aguade M."/>
            <person name="Akashi H."/>
            <person name="Anderson W.W."/>
            <person name="Aquadro C.F."/>
            <person name="Ardell D.H."/>
            <person name="Arguello R."/>
            <person name="Artieri C.G."/>
            <person name="Barbash D.A."/>
            <person name="Barker D."/>
            <person name="Barsanti P."/>
            <person name="Batterham P."/>
            <person name="Batzoglou S."/>
            <person name="Begun D."/>
            <person name="Bhutkar A."/>
            <person name="Blanco E."/>
            <person name="Bosak S.A."/>
            <person name="Bradley R.K."/>
            <person name="Brand A.D."/>
            <person name="Brent M.R."/>
            <person name="Brooks A.N."/>
            <person name="Brown R.H."/>
            <person name="Butlin R.K."/>
            <person name="Caggese C."/>
            <person name="Calvi B.R."/>
            <person name="Bernardo de Carvalho A."/>
            <person name="Caspi A."/>
            <person name="Castrezana S."/>
            <person name="Celniker S.E."/>
            <person name="Chang J.L."/>
            <person name="Chapple C."/>
            <person name="Chatterji S."/>
            <person name="Chinwalla A."/>
            <person name="Civetta A."/>
            <person name="Clifton S.W."/>
            <person name="Comeron J.M."/>
            <person name="Costello J.C."/>
            <person name="Coyne J.A."/>
            <person name="Daub J."/>
            <person name="David R.G."/>
            <person name="Delcher A.L."/>
            <person name="Delehaunty K."/>
            <person name="Do C.B."/>
            <person name="Ebling H."/>
            <person name="Edwards K."/>
            <person name="Eickbush T."/>
            <person name="Evans J.D."/>
            <person name="Filipski A."/>
            <person name="Findeiss S."/>
            <person name="Freyhult E."/>
            <person name="Fulton L."/>
            <person name="Fulton R."/>
            <person name="Garcia A.C."/>
            <person name="Gardiner A."/>
            <person name="Garfield D.A."/>
            <person name="Garvin B.E."/>
            <person name="Gibson G."/>
            <person name="Gilbert D."/>
            <person name="Gnerre S."/>
            <person name="Godfrey J."/>
            <person name="Good R."/>
            <person name="Gotea V."/>
            <person name="Gravely B."/>
            <person name="Greenberg A.J."/>
            <person name="Griffiths-Jones S."/>
            <person name="Gross S."/>
            <person name="Guigo R."/>
            <person name="Gustafson E.A."/>
            <person name="Haerty W."/>
            <person name="Hahn M.W."/>
            <person name="Halligan D.L."/>
            <person name="Halpern A.L."/>
            <person name="Halter G.M."/>
            <person name="Han M.V."/>
            <person name="Heger A."/>
            <person name="Hillier L."/>
            <person name="Hinrichs A.S."/>
            <person name="Holmes I."/>
            <person name="Hoskins R.A."/>
            <person name="Hubisz M.J."/>
            <person name="Hultmark D."/>
            <person name="Huntley M.A."/>
            <person name="Jaffe D.B."/>
            <person name="Jagadeeshan S."/>
            <person name="Jeck W.R."/>
            <person name="Johnson J."/>
            <person name="Jones C.D."/>
            <person name="Jordan W.C."/>
            <person name="Karpen G.H."/>
            <person name="Kataoka E."/>
            <person name="Keightley P.D."/>
            <person name="Kheradpour P."/>
            <person name="Kirkness E.F."/>
            <person name="Koerich L.B."/>
            <person name="Kristiansen K."/>
            <person name="Kudrna D."/>
            <person name="Kulathinal R.J."/>
            <person name="Kumar S."/>
            <person name="Kwok R."/>
            <person name="Lander E."/>
            <person name="Langley C.H."/>
            <person name="Lapoint R."/>
            <person name="Lazzaro B.P."/>
            <person name="Lee S.J."/>
            <person name="Levesque L."/>
            <person name="Li R."/>
            <person name="Lin C.F."/>
            <person name="Lin M.F."/>
            <person name="Lindblad-Toh K."/>
            <person name="Llopart A."/>
            <person name="Long M."/>
            <person name="Low L."/>
            <person name="Lozovsky E."/>
            <person name="Lu J."/>
            <person name="Luo M."/>
            <person name="Machado C.A."/>
            <person name="Makalowski W."/>
            <person name="Marzo M."/>
            <person name="Matsuda M."/>
            <person name="Matzkin L."/>
            <person name="McAllister B."/>
            <person name="McBride C.S."/>
            <person name="McKernan B."/>
            <person name="McKernan K."/>
            <person name="Mendez-Lago M."/>
            <person name="Minx P."/>
            <person name="Mollenhauer M.U."/>
            <person name="Montooth K."/>
            <person name="Mount S.M."/>
            <person name="Mu X."/>
            <person name="Myers E."/>
            <person name="Negre B."/>
            <person name="Newfeld S."/>
            <person name="Nielsen R."/>
            <person name="Noor M.A."/>
            <person name="O'Grady P."/>
            <person name="Pachter L."/>
            <person name="Papaceit M."/>
            <person name="Parisi M.J."/>
            <person name="Parisi M."/>
            <person name="Parts L."/>
            <person name="Pedersen J.S."/>
            <person name="Pesole G."/>
            <person name="Phillippy A.M."/>
            <person name="Ponting C.P."/>
            <person name="Pop M."/>
            <person name="Porcelli D."/>
            <person name="Powell J.R."/>
            <person name="Prohaska S."/>
            <person name="Pruitt K."/>
            <person name="Puig M."/>
            <person name="Quesneville H."/>
            <person name="Ram K.R."/>
            <person name="Rand D."/>
            <person name="Rasmussen M.D."/>
            <person name="Reed L.K."/>
            <person name="Reenan R."/>
            <person name="Reily A."/>
            <person name="Remington K.A."/>
            <person name="Rieger T.T."/>
            <person name="Ritchie M.G."/>
            <person name="Robin C."/>
            <person name="Rogers Y.H."/>
            <person name="Rohde C."/>
            <person name="Rozas J."/>
            <person name="Rubenfield M.J."/>
            <person name="Ruiz A."/>
            <person name="Russo S."/>
            <person name="Salzberg S.L."/>
            <person name="Sanchez-Gracia A."/>
            <person name="Saranga D.J."/>
            <person name="Sato H."/>
            <person name="Schaeffer S.W."/>
            <person name="Schatz M.C."/>
            <person name="Schlenke T."/>
            <person name="Schwartz R."/>
            <person name="Segarra C."/>
            <person name="Singh R.S."/>
            <person name="Sirot L."/>
            <person name="Sirota M."/>
            <person name="Sisneros N.B."/>
            <person name="Smith C.D."/>
            <person name="Smith T.F."/>
            <person name="Spieth J."/>
            <person name="Stage D.E."/>
            <person name="Stark A."/>
            <person name="Stephan W."/>
            <person name="Strausberg R.L."/>
            <person name="Strempel S."/>
            <person name="Sturgill D."/>
            <person name="Sutton G."/>
            <person name="Sutton G.G."/>
            <person name="Tao W."/>
            <person name="Teichmann S."/>
            <person name="Tobari Y.N."/>
            <person name="Tomimura Y."/>
            <person name="Tsolas J.M."/>
            <person name="Valente V.L."/>
            <person name="Venter E."/>
            <person name="Venter J.C."/>
            <person name="Vicario S."/>
            <person name="Vieira F.G."/>
            <person name="Vilella A.J."/>
            <person name="Villasante A."/>
            <person name="Walenz B."/>
            <person name="Wang J."/>
            <person name="Wasserman M."/>
            <person name="Watts T."/>
            <person name="Wilson D."/>
            <person name="Wilson R.K."/>
            <person name="Wing R.A."/>
            <person name="Wolfner M.F."/>
            <person name="Wong A."/>
            <person name="Wong G.K."/>
            <person name="Wu C.I."/>
            <person name="Wu G."/>
            <person name="Yamamoto D."/>
            <person name="Yang H.P."/>
            <person name="Yang S.P."/>
            <person name="Yorke J.A."/>
            <person name="Yoshida K."/>
            <person name="Zdobnov E."/>
            <person name="Zhang P."/>
            <person name="Zhang Y."/>
            <person name="Zimin A.V."/>
            <person name="Baldwin J."/>
            <person name="Abdouelleil A."/>
            <person name="Abdulkadir J."/>
            <person name="Abebe A."/>
            <person name="Abera B."/>
            <person name="Abreu J."/>
            <person name="Acer S.C."/>
            <person name="Aftuck L."/>
            <person name="Alexander A."/>
            <person name="An P."/>
            <person name="Anderson E."/>
            <person name="Anderson S."/>
            <person name="Arachi H."/>
            <person name="Azer M."/>
            <person name="Bachantsang P."/>
            <person name="Barry A."/>
            <person name="Bayul T."/>
            <person name="Berlin A."/>
            <person name="Bessette D."/>
            <person name="Bloom T."/>
            <person name="Blye J."/>
            <person name="Boguslavskiy L."/>
            <person name="Bonnet C."/>
            <person name="Boukhgalter B."/>
            <person name="Bourzgui I."/>
            <person name="Brown A."/>
            <person name="Cahill P."/>
            <person name="Channer S."/>
            <person name="Cheshatsang Y."/>
            <person name="Chuda L."/>
            <person name="Citroen M."/>
            <person name="Collymore A."/>
            <person name="Cooke P."/>
            <person name="Costello M."/>
            <person name="D'Aco K."/>
            <person name="Daza R."/>
            <person name="De Haan G."/>
            <person name="DeGray S."/>
            <person name="DeMaso C."/>
            <person name="Dhargay N."/>
            <person name="Dooley K."/>
            <person name="Dooley E."/>
            <person name="Doricent M."/>
            <person name="Dorje P."/>
            <person name="Dorjee K."/>
            <person name="Dupes A."/>
            <person name="Elong R."/>
            <person name="Falk J."/>
            <person name="Farina A."/>
            <person name="Faro S."/>
            <person name="Ferguson D."/>
            <person name="Fisher S."/>
            <person name="Foley C.D."/>
            <person name="Franke A."/>
            <person name="Friedrich D."/>
            <person name="Gadbois L."/>
            <person name="Gearin G."/>
            <person name="Gearin C.R."/>
            <person name="Giannoukos G."/>
            <person name="Goode T."/>
            <person name="Graham J."/>
            <person name="Grandbois E."/>
            <person name="Grewal S."/>
            <person name="Gyaltsen K."/>
            <person name="Hafez N."/>
            <person name="Hagos B."/>
            <person name="Hall J."/>
            <person name="Henson C."/>
            <person name="Hollinger A."/>
            <person name="Honan T."/>
            <person name="Huard M.D."/>
            <person name="Hughes L."/>
            <person name="Hurhula B."/>
            <person name="Husby M.E."/>
            <person name="Kamat A."/>
            <person name="Kanga B."/>
            <person name="Kashin S."/>
            <person name="Khazanovich D."/>
            <person name="Kisner P."/>
            <person name="Lance K."/>
            <person name="Lara M."/>
            <person name="Lee W."/>
            <person name="Lennon N."/>
            <person name="Letendre F."/>
            <person name="LeVine R."/>
            <person name="Lipovsky A."/>
            <person name="Liu X."/>
            <person name="Liu J."/>
            <person name="Liu S."/>
            <person name="Lokyitsang T."/>
            <person name="Lokyitsang Y."/>
            <person name="Lubonja R."/>
            <person name="Lui A."/>
            <person name="MacDonald P."/>
            <person name="Magnisalis V."/>
            <person name="Maru K."/>
            <person name="Matthews C."/>
            <person name="McCusker W."/>
            <person name="McDonough S."/>
            <person name="Mehta T."/>
            <person name="Meldrim J."/>
            <person name="Meneus L."/>
            <person name="Mihai O."/>
            <person name="Mihalev A."/>
            <person name="Mihova T."/>
            <person name="Mittelman R."/>
            <person name="Mlenga V."/>
            <person name="Montmayeur A."/>
            <person name="Mulrain L."/>
            <person name="Navidi A."/>
            <person name="Naylor J."/>
            <person name="Negash T."/>
            <person name="Nguyen T."/>
            <person name="Nguyen N."/>
            <person name="Nicol R."/>
            <person name="Norbu C."/>
            <person name="Norbu N."/>
            <person name="Novod N."/>
            <person name="O'Neill B."/>
            <person name="Osman S."/>
            <person name="Markiewicz E."/>
            <person name="Oyono O.L."/>
            <person name="Patti C."/>
            <person name="Phunkhang P."/>
            <person name="Pierre F."/>
            <person name="Priest M."/>
            <person name="Raghuraman S."/>
            <person name="Rege F."/>
            <person name="Reyes R."/>
            <person name="Rise C."/>
            <person name="Rogov P."/>
            <person name="Ross K."/>
            <person name="Ryan E."/>
            <person name="Settipalli S."/>
            <person name="Shea T."/>
            <person name="Sherpa N."/>
            <person name="Shi L."/>
            <person name="Shih D."/>
            <person name="Sparrow T."/>
            <person name="Spaulding J."/>
            <person name="Stalker J."/>
            <person name="Stange-Thomann N."/>
            <person name="Stavropoulos S."/>
            <person name="Stone C."/>
            <person name="Strader C."/>
            <person name="Tesfaye S."/>
            <person name="Thomson T."/>
            <person name="Thoulutsang Y."/>
            <person name="Thoulutsang D."/>
            <person name="Topham K."/>
            <person name="Topping I."/>
            <person name="Tsamla T."/>
            <person name="Vassiliev H."/>
            <person name="Vo A."/>
            <person name="Wangchuk T."/>
            <person name="Wangdi T."/>
            <person name="Weiand M."/>
            <person name="Wilkinson J."/>
            <person name="Wilson A."/>
            <person name="Yadav S."/>
            <person name="Young G."/>
            <person name="Yu Q."/>
            <person name="Zembek L."/>
            <person name="Zhong D."/>
            <person name="Zimmer A."/>
            <person name="Zwirko Z."/>
            <person name="Jaffe D.B."/>
            <person name="Alvarez P."/>
            <person name="Brockman W."/>
            <person name="Butler J."/>
            <person name="Chin C."/>
            <person name="Gnerre S."/>
            <person name="Grabherr M."/>
            <person name="Kleber M."/>
            <person name="Mauceli E."/>
            <person name="MacCallum I."/>
        </authorList>
    </citation>
    <scope>NUCLEOTIDE SEQUENCE [LARGE SCALE GENOMIC DNA]</scope>
    <source>
        <strain evidence="6">Tucson 14024-0371.13</strain>
    </source>
</reference>
<dbReference type="PANTHER" id="PTHR10281:SF76">
    <property type="entry name" value="CALCUTTA CUP-RELATED"/>
    <property type="match status" value="1"/>
</dbReference>
<feature type="domain" description="Cytochrome b5 heme-binding" evidence="4">
    <location>
        <begin position="107"/>
        <end position="192"/>
    </location>
</feature>
<feature type="transmembrane region" description="Helical" evidence="3">
    <location>
        <begin position="55"/>
        <end position="77"/>
    </location>
</feature>
<proteinExistence type="inferred from homology"/>
<dbReference type="SUPFAM" id="SSF55856">
    <property type="entry name" value="Cytochrome b5-like heme/steroid binding domain"/>
    <property type="match status" value="1"/>
</dbReference>
<sequence length="271" mass="30298">MSNIPTENTALDISKTRIQKNTSTETVNKFRIFEKIYLVNKQKKIMEVEKASGDYSIVVSVVLTLFVVLLSYAYAYLFDLKSKKNEQGDIKKLFAPKELPELPTVKLTLDLLLGFDGTRSDGRILVALKGKIYDVSSDLQEFGLGGTLSQVAGRGFTNNLNHIMRTNQTEINYVDRWEAILETNYSCVGYLIDEQGNRLIESAKVIDESHVEDVSEEQDASEEQDTEVVESETAVLDKMLNELLETEPLVQKTLESPFPDDPVGAATSESA</sequence>
<dbReference type="eggNOG" id="KOG1110">
    <property type="taxonomic scope" value="Eukaryota"/>
</dbReference>
<dbReference type="InterPro" id="IPR050577">
    <property type="entry name" value="MAPR/NEUFC/NENF-like"/>
</dbReference>
<keyword evidence="6" id="KW-1185">Reference proteome</keyword>
<name>B3MNT1_DROAN</name>
<dbReference type="PANTHER" id="PTHR10281">
    <property type="entry name" value="MEMBRANE-ASSOCIATED PROGESTERONE RECEPTOR COMPONENT-RELATED"/>
    <property type="match status" value="1"/>
</dbReference>
<evidence type="ECO:0000313" key="5">
    <source>
        <dbReference type="EMBL" id="EDV32118.2"/>
    </source>
</evidence>
<evidence type="ECO:0000256" key="2">
    <source>
        <dbReference type="SAM" id="MobiDB-lite"/>
    </source>
</evidence>
<dbReference type="AlphaFoldDB" id="B3MNT1"/>
<organism evidence="5 6">
    <name type="scientific">Drosophila ananassae</name>
    <name type="common">Fruit fly</name>
    <dbReference type="NCBI Taxonomy" id="7217"/>
    <lineage>
        <taxon>Eukaryota</taxon>
        <taxon>Metazoa</taxon>
        <taxon>Ecdysozoa</taxon>
        <taxon>Arthropoda</taxon>
        <taxon>Hexapoda</taxon>
        <taxon>Insecta</taxon>
        <taxon>Pterygota</taxon>
        <taxon>Neoptera</taxon>
        <taxon>Endopterygota</taxon>
        <taxon>Diptera</taxon>
        <taxon>Brachycera</taxon>
        <taxon>Muscomorpha</taxon>
        <taxon>Ephydroidea</taxon>
        <taxon>Drosophilidae</taxon>
        <taxon>Drosophila</taxon>
        <taxon>Sophophora</taxon>
    </lineage>
</organism>
<dbReference type="InterPro" id="IPR036400">
    <property type="entry name" value="Cyt_B5-like_heme/steroid_sf"/>
</dbReference>
<dbReference type="Gene3D" id="3.10.120.10">
    <property type="entry name" value="Cytochrome b5-like heme/steroid binding domain"/>
    <property type="match status" value="1"/>
</dbReference>
<dbReference type="OrthoDB" id="547796at2759"/>
<keyword evidence="3" id="KW-1133">Transmembrane helix</keyword>
<dbReference type="InterPro" id="IPR001199">
    <property type="entry name" value="Cyt_B5-like_heme/steroid-bd"/>
</dbReference>
<dbReference type="EMBL" id="CH902620">
    <property type="protein sequence ID" value="EDV32118.2"/>
    <property type="molecule type" value="Genomic_DNA"/>
</dbReference>
<keyword evidence="3" id="KW-0472">Membrane</keyword>
<evidence type="ECO:0000256" key="3">
    <source>
        <dbReference type="SAM" id="Phobius"/>
    </source>
</evidence>
<dbReference type="GeneID" id="6498472"/>
<dbReference type="SMART" id="SM01117">
    <property type="entry name" value="Cyt-b5"/>
    <property type="match status" value="1"/>
</dbReference>
<feature type="compositionally biased region" description="Acidic residues" evidence="2">
    <location>
        <begin position="214"/>
        <end position="230"/>
    </location>
</feature>
<dbReference type="GO" id="GO:0012505">
    <property type="term" value="C:endomembrane system"/>
    <property type="evidence" value="ECO:0007669"/>
    <property type="project" value="TreeGrafter"/>
</dbReference>
<evidence type="ECO:0000259" key="4">
    <source>
        <dbReference type="SMART" id="SM01117"/>
    </source>
</evidence>
<feature type="region of interest" description="Disordered" evidence="2">
    <location>
        <begin position="248"/>
        <end position="271"/>
    </location>
</feature>
<dbReference type="FunCoup" id="B3MNT1">
    <property type="interactions" value="59"/>
</dbReference>
<feature type="region of interest" description="Disordered" evidence="2">
    <location>
        <begin position="211"/>
        <end position="231"/>
    </location>
</feature>
<keyword evidence="3" id="KW-0812">Transmembrane</keyword>
<protein>
    <recommendedName>
        <fullName evidence="4">Cytochrome b5 heme-binding domain-containing protein</fullName>
    </recommendedName>
</protein>
<dbReference type="Pfam" id="PF00173">
    <property type="entry name" value="Cyt-b5"/>
    <property type="match status" value="1"/>
</dbReference>
<dbReference type="InParanoid" id="B3MNT1"/>
<gene>
    <name evidence="5" type="primary">Dana\GF15666</name>
    <name evidence="5" type="synonym">dana_GLEANR_16430</name>
    <name evidence="5" type="ORF">GF15666</name>
</gene>